<dbReference type="InterPro" id="IPR007304">
    <property type="entry name" value="TAP46-like"/>
</dbReference>
<dbReference type="GO" id="GO:0051721">
    <property type="term" value="F:protein phosphatase 2A binding"/>
    <property type="evidence" value="ECO:0007669"/>
    <property type="project" value="TreeGrafter"/>
</dbReference>
<comment type="caution">
    <text evidence="2">The sequence shown here is derived from an EMBL/GenBank/DDBJ whole genome shotgun (WGS) entry which is preliminary data.</text>
</comment>
<feature type="compositionally biased region" description="Basic and acidic residues" evidence="1">
    <location>
        <begin position="340"/>
        <end position="354"/>
    </location>
</feature>
<protein>
    <recommendedName>
        <fullName evidence="4">TAP42-like protein</fullName>
    </recommendedName>
</protein>
<keyword evidence="3" id="KW-1185">Reference proteome</keyword>
<evidence type="ECO:0000313" key="2">
    <source>
        <dbReference type="EMBL" id="KAI3438430.1"/>
    </source>
</evidence>
<dbReference type="InterPro" id="IPR038511">
    <property type="entry name" value="TAP42/TAP46-like_sf"/>
</dbReference>
<proteinExistence type="predicted"/>
<name>A0A9D4Z209_CHLVU</name>
<dbReference type="PANTHER" id="PTHR10933">
    <property type="entry name" value="IMMUNOGLOBULIN-BINDING PROTEIN 1"/>
    <property type="match status" value="1"/>
</dbReference>
<feature type="compositionally biased region" description="Acidic residues" evidence="1">
    <location>
        <begin position="193"/>
        <end position="205"/>
    </location>
</feature>
<dbReference type="Pfam" id="PF04177">
    <property type="entry name" value="TAP42"/>
    <property type="match status" value="1"/>
</dbReference>
<reference evidence="2" key="2">
    <citation type="submission" date="2020-11" db="EMBL/GenBank/DDBJ databases">
        <authorList>
            <person name="Cecchin M."/>
            <person name="Marcolungo L."/>
            <person name="Rossato M."/>
            <person name="Girolomoni L."/>
            <person name="Cosentino E."/>
            <person name="Cuine S."/>
            <person name="Li-Beisson Y."/>
            <person name="Delledonne M."/>
            <person name="Ballottari M."/>
        </authorList>
    </citation>
    <scope>NUCLEOTIDE SEQUENCE</scope>
    <source>
        <strain evidence="2">211/11P</strain>
        <tissue evidence="2">Whole cell</tissue>
    </source>
</reference>
<gene>
    <name evidence="2" type="ORF">D9Q98_000861</name>
</gene>
<feature type="compositionally biased region" description="Basic and acidic residues" evidence="1">
    <location>
        <begin position="311"/>
        <end position="333"/>
    </location>
</feature>
<dbReference type="EMBL" id="SIDB01000001">
    <property type="protein sequence ID" value="KAI3438430.1"/>
    <property type="molecule type" value="Genomic_DNA"/>
</dbReference>
<dbReference type="GO" id="GO:0009966">
    <property type="term" value="P:regulation of signal transduction"/>
    <property type="evidence" value="ECO:0007669"/>
    <property type="project" value="InterPro"/>
</dbReference>
<dbReference type="PANTHER" id="PTHR10933:SF9">
    <property type="entry name" value="IMMUNOGLOBULIN-BINDING PROTEIN 1"/>
    <property type="match status" value="1"/>
</dbReference>
<evidence type="ECO:0008006" key="4">
    <source>
        <dbReference type="Google" id="ProtNLM"/>
    </source>
</evidence>
<sequence length="366" mass="40070">MDSATSDDRSLHDLPLPALFQRGRALLKQLQAVSAGPGTQQLVQQAGACWTAAAAAADALALFSANEDLEDLATADIKYLLIPFYQAEVMSHTHGANPSVRLAALSSASQHYRTFLHHCRQYGLLSPSAAALAAVALRQGQGGSSSSSGPAMDAASLRQNKIEKFKREKFIKGRLEELEQRQAREGQGAGEGSGEEGDGGDEEEEREVWMLQADLAALQAAEGLSSMQQEVDILKHAASIPEEQREGQRQQRQQSGPPSDLLRQLQAAAGSLGGVAAKRDVLAGEVFRPSHVLPTMSIEQFGEVEYRRMLEQQQREAATKERHERRQAERGADDIEEEELYRQRAMDEFKDDNPRGWGNSKLRPCS</sequence>
<feature type="compositionally biased region" description="Low complexity" evidence="1">
    <location>
        <begin position="250"/>
        <end position="259"/>
    </location>
</feature>
<dbReference type="GO" id="GO:0035303">
    <property type="term" value="P:regulation of dephosphorylation"/>
    <property type="evidence" value="ECO:0007669"/>
    <property type="project" value="TreeGrafter"/>
</dbReference>
<dbReference type="GO" id="GO:0005829">
    <property type="term" value="C:cytosol"/>
    <property type="evidence" value="ECO:0007669"/>
    <property type="project" value="TreeGrafter"/>
</dbReference>
<dbReference type="AlphaFoldDB" id="A0A9D4Z209"/>
<dbReference type="Gene3D" id="1.25.40.540">
    <property type="entry name" value="TAP42-like family"/>
    <property type="match status" value="1"/>
</dbReference>
<feature type="region of interest" description="Disordered" evidence="1">
    <location>
        <begin position="180"/>
        <end position="205"/>
    </location>
</feature>
<organism evidence="2 3">
    <name type="scientific">Chlorella vulgaris</name>
    <name type="common">Green alga</name>
    <dbReference type="NCBI Taxonomy" id="3077"/>
    <lineage>
        <taxon>Eukaryota</taxon>
        <taxon>Viridiplantae</taxon>
        <taxon>Chlorophyta</taxon>
        <taxon>core chlorophytes</taxon>
        <taxon>Trebouxiophyceae</taxon>
        <taxon>Chlorellales</taxon>
        <taxon>Chlorellaceae</taxon>
        <taxon>Chlorella clade</taxon>
        <taxon>Chlorella</taxon>
    </lineage>
</organism>
<reference evidence="2" key="1">
    <citation type="journal article" date="2019" name="Plant J.">
        <title>Chlorella vulgaris genome assembly and annotation reveals the molecular basis for metabolic acclimation to high light conditions.</title>
        <authorList>
            <person name="Cecchin M."/>
            <person name="Marcolungo L."/>
            <person name="Rossato M."/>
            <person name="Girolomoni L."/>
            <person name="Cosentino E."/>
            <person name="Cuine S."/>
            <person name="Li-Beisson Y."/>
            <person name="Delledonne M."/>
            <person name="Ballottari M."/>
        </authorList>
    </citation>
    <scope>NUCLEOTIDE SEQUENCE</scope>
    <source>
        <strain evidence="2">211/11P</strain>
    </source>
</reference>
<dbReference type="Proteomes" id="UP001055712">
    <property type="component" value="Unassembled WGS sequence"/>
</dbReference>
<evidence type="ECO:0000313" key="3">
    <source>
        <dbReference type="Proteomes" id="UP001055712"/>
    </source>
</evidence>
<feature type="region of interest" description="Disordered" evidence="1">
    <location>
        <begin position="236"/>
        <end position="267"/>
    </location>
</feature>
<accession>A0A9D4Z209</accession>
<feature type="region of interest" description="Disordered" evidence="1">
    <location>
        <begin position="311"/>
        <end position="366"/>
    </location>
</feature>
<evidence type="ECO:0000256" key="1">
    <source>
        <dbReference type="SAM" id="MobiDB-lite"/>
    </source>
</evidence>
<dbReference type="OrthoDB" id="10261753at2759"/>